<keyword evidence="2" id="KW-1185">Reference proteome</keyword>
<sequence length="538" mass="61704">MPIIDLLQTFTSKQTQIFSAFLNSYSELRQMKNVNKNLTLMAQCMLNEYNQGFSKCLNHYLTNEIDKLVLQLHQQVDLEPFYCSLIPLCTEEYLQSDFFRSVWKYGNFYNLAKLYAEKCVALKIFNYEFGAWVIENFVLMKESVVILCESVDYLKLFRDIGLDFILINRINSLIKNADESGIDLLDFLVYYADKTSFDLLESIEIKLEGTSKACKNSKSKDDDLARNSLIYNIKPFEYKATEKECIKMDTPVSSDTFPNPQSESEFSATSFLFMIYKRIKSVVIRQKVIVEATNLVKNSLIDSKIMIDLLLEFIKIDYCSVFGMLNEFQESVWEPYQIVEIMTGTDISKSIGDIDKLNNFGNVNISDDFSYTQPNNDDVYAENESLSNISNITQCSSNSLTENKEKQPIHAFNVKDAFGISSIDPLIITFGDVDSVKGGSSNRFFTHILPTLKSVLNDESLISIALKSKFTKLKYLKNSVLFSVLKDKAADVRVFALMLFFNEALILNHFEEIIAKIEKKNEFIKLVLSKIMHDEVAK</sequence>
<evidence type="ECO:0000313" key="1">
    <source>
        <dbReference type="EMBL" id="ELA41029.1"/>
    </source>
</evidence>
<dbReference type="GeneID" id="19882621"/>
<organism evidence="1 2">
    <name type="scientific">Vittaforma corneae (strain ATCC 50505)</name>
    <name type="common">Microsporidian parasite</name>
    <name type="synonym">Nosema corneum</name>
    <dbReference type="NCBI Taxonomy" id="993615"/>
    <lineage>
        <taxon>Eukaryota</taxon>
        <taxon>Fungi</taxon>
        <taxon>Fungi incertae sedis</taxon>
        <taxon>Microsporidia</taxon>
        <taxon>Nosematidae</taxon>
        <taxon>Vittaforma</taxon>
    </lineage>
</organism>
<dbReference type="Proteomes" id="UP000011082">
    <property type="component" value="Unassembled WGS sequence"/>
</dbReference>
<dbReference type="InParanoid" id="L2GK74"/>
<accession>L2GK74</accession>
<dbReference type="OrthoDB" id="2193957at2759"/>
<dbReference type="HOGENOM" id="CLU_506418_0_0_1"/>
<dbReference type="RefSeq" id="XP_007605356.1">
    <property type="nucleotide sequence ID" value="XM_007605294.1"/>
</dbReference>
<evidence type="ECO:0000313" key="2">
    <source>
        <dbReference type="Proteomes" id="UP000011082"/>
    </source>
</evidence>
<protein>
    <submittedName>
        <fullName evidence="1">Uncharacterized protein</fullName>
    </submittedName>
</protein>
<dbReference type="VEuPathDB" id="MicrosporidiaDB:VICG_01911"/>
<dbReference type="EMBL" id="JH370151">
    <property type="protein sequence ID" value="ELA41029.1"/>
    <property type="molecule type" value="Genomic_DNA"/>
</dbReference>
<name>L2GK74_VITCO</name>
<reference evidence="2" key="1">
    <citation type="submission" date="2011-05" db="EMBL/GenBank/DDBJ databases">
        <title>The genome sequence of Vittaforma corneae strain ATCC 50505.</title>
        <authorList>
            <consortium name="The Broad Institute Genome Sequencing Platform"/>
            <person name="Cuomo C."/>
            <person name="Didier E."/>
            <person name="Bowers L."/>
            <person name="Young S.K."/>
            <person name="Zeng Q."/>
            <person name="Gargeya S."/>
            <person name="Fitzgerald M."/>
            <person name="Haas B."/>
            <person name="Abouelleil A."/>
            <person name="Alvarado L."/>
            <person name="Arachchi H.M."/>
            <person name="Berlin A."/>
            <person name="Chapman S.B."/>
            <person name="Gearin G."/>
            <person name="Goldberg J."/>
            <person name="Griggs A."/>
            <person name="Gujja S."/>
            <person name="Hansen M."/>
            <person name="Heiman D."/>
            <person name="Howarth C."/>
            <person name="Larimer J."/>
            <person name="Lui A."/>
            <person name="MacDonald P.J.P."/>
            <person name="McCowen C."/>
            <person name="Montmayeur A."/>
            <person name="Murphy C."/>
            <person name="Neiman D."/>
            <person name="Pearson M."/>
            <person name="Priest M."/>
            <person name="Roberts A."/>
            <person name="Saif S."/>
            <person name="Shea T."/>
            <person name="Sisk P."/>
            <person name="Stolte C."/>
            <person name="Sykes S."/>
            <person name="Wortman J."/>
            <person name="Nusbaum C."/>
            <person name="Birren B."/>
        </authorList>
    </citation>
    <scope>NUCLEOTIDE SEQUENCE [LARGE SCALE GENOMIC DNA]</scope>
    <source>
        <strain evidence="2">ATCC 50505</strain>
    </source>
</reference>
<dbReference type="AlphaFoldDB" id="L2GK74"/>
<gene>
    <name evidence="1" type="ORF">VICG_01911</name>
</gene>
<proteinExistence type="predicted"/>